<dbReference type="OrthoDB" id="1921961at2759"/>
<dbReference type="InterPro" id="IPR003441">
    <property type="entry name" value="NAC-dom"/>
</dbReference>
<feature type="region of interest" description="Disordered" evidence="6">
    <location>
        <begin position="145"/>
        <end position="164"/>
    </location>
</feature>
<keyword evidence="3" id="KW-0238">DNA-binding</keyword>
<dbReference type="PANTHER" id="PTHR31719">
    <property type="entry name" value="NAC TRANSCRIPTION FACTOR 56"/>
    <property type="match status" value="1"/>
</dbReference>
<dbReference type="Pfam" id="PF02365">
    <property type="entry name" value="NAM"/>
    <property type="match status" value="1"/>
</dbReference>
<dbReference type="EMBL" id="JABFAD010216801">
    <property type="protein sequence ID" value="MBA0818168.1"/>
    <property type="molecule type" value="Genomic_DNA"/>
</dbReference>
<evidence type="ECO:0000256" key="2">
    <source>
        <dbReference type="ARBA" id="ARBA00023015"/>
    </source>
</evidence>
<dbReference type="SUPFAM" id="SSF101941">
    <property type="entry name" value="NAC domain"/>
    <property type="match status" value="1"/>
</dbReference>
<dbReference type="GO" id="GO:0048316">
    <property type="term" value="P:seed development"/>
    <property type="evidence" value="ECO:0007669"/>
    <property type="project" value="UniProtKB-ARBA"/>
</dbReference>
<evidence type="ECO:0000313" key="8">
    <source>
        <dbReference type="EMBL" id="MBA0818168.1"/>
    </source>
</evidence>
<dbReference type="FunFam" id="2.170.150.80:FF:000005">
    <property type="entry name" value="NAC transcription factor 56"/>
    <property type="match status" value="1"/>
</dbReference>
<protein>
    <recommendedName>
        <fullName evidence="7">NAC domain-containing protein</fullName>
    </recommendedName>
</protein>
<comment type="caution">
    <text evidence="8">The sequence shown here is derived from an EMBL/GenBank/DDBJ whole genome shotgun (WGS) entry which is preliminary data.</text>
</comment>
<keyword evidence="4" id="KW-0804">Transcription</keyword>
<keyword evidence="9" id="KW-1185">Reference proteome</keyword>
<evidence type="ECO:0000313" key="9">
    <source>
        <dbReference type="Proteomes" id="UP000593560"/>
    </source>
</evidence>
<feature type="domain" description="NAC" evidence="7">
    <location>
        <begin position="15"/>
        <end position="159"/>
    </location>
</feature>
<evidence type="ECO:0000256" key="6">
    <source>
        <dbReference type="SAM" id="MobiDB-lite"/>
    </source>
</evidence>
<dbReference type="GO" id="GO:0006355">
    <property type="term" value="P:regulation of DNA-templated transcription"/>
    <property type="evidence" value="ECO:0007669"/>
    <property type="project" value="InterPro"/>
</dbReference>
<evidence type="ECO:0000256" key="1">
    <source>
        <dbReference type="ARBA" id="ARBA00004123"/>
    </source>
</evidence>
<dbReference type="PROSITE" id="PS51005">
    <property type="entry name" value="NAC"/>
    <property type="match status" value="1"/>
</dbReference>
<dbReference type="GO" id="GO:0005634">
    <property type="term" value="C:nucleus"/>
    <property type="evidence" value="ECO:0007669"/>
    <property type="project" value="UniProtKB-SubCell"/>
</dbReference>
<feature type="compositionally biased region" description="Polar residues" evidence="6">
    <location>
        <begin position="1"/>
        <end position="13"/>
    </location>
</feature>
<evidence type="ECO:0000256" key="4">
    <source>
        <dbReference type="ARBA" id="ARBA00023163"/>
    </source>
</evidence>
<proteinExistence type="predicted"/>
<dbReference type="Gene3D" id="2.170.150.80">
    <property type="entry name" value="NAC domain"/>
    <property type="match status" value="1"/>
</dbReference>
<keyword evidence="2" id="KW-0805">Transcription regulation</keyword>
<accession>A0A7J9I8D4</accession>
<dbReference type="PANTHER" id="PTHR31719:SF43">
    <property type="entry name" value="NAC TRANSCRIPTION FACTOR 56"/>
    <property type="match status" value="1"/>
</dbReference>
<name>A0A7J9I8D4_9ROSI</name>
<evidence type="ECO:0000256" key="3">
    <source>
        <dbReference type="ARBA" id="ARBA00023125"/>
    </source>
</evidence>
<dbReference type="GO" id="GO:0043565">
    <property type="term" value="F:sequence-specific DNA binding"/>
    <property type="evidence" value="ECO:0007669"/>
    <property type="project" value="UniProtKB-ARBA"/>
</dbReference>
<feature type="region of interest" description="Disordered" evidence="6">
    <location>
        <begin position="1"/>
        <end position="22"/>
    </location>
</feature>
<comment type="subcellular location">
    <subcellularLocation>
        <location evidence="1">Nucleus</location>
    </subcellularLocation>
</comment>
<organism evidence="8 9">
    <name type="scientific">Gossypium harknessii</name>
    <dbReference type="NCBI Taxonomy" id="34285"/>
    <lineage>
        <taxon>Eukaryota</taxon>
        <taxon>Viridiplantae</taxon>
        <taxon>Streptophyta</taxon>
        <taxon>Embryophyta</taxon>
        <taxon>Tracheophyta</taxon>
        <taxon>Spermatophyta</taxon>
        <taxon>Magnoliopsida</taxon>
        <taxon>eudicotyledons</taxon>
        <taxon>Gunneridae</taxon>
        <taxon>Pentapetalae</taxon>
        <taxon>rosids</taxon>
        <taxon>malvids</taxon>
        <taxon>Malvales</taxon>
        <taxon>Malvaceae</taxon>
        <taxon>Malvoideae</taxon>
        <taxon>Gossypium</taxon>
    </lineage>
</organism>
<evidence type="ECO:0000259" key="7">
    <source>
        <dbReference type="PROSITE" id="PS51005"/>
    </source>
</evidence>
<gene>
    <name evidence="8" type="ORF">Gohar_022271</name>
</gene>
<keyword evidence="5" id="KW-0539">Nucleus</keyword>
<dbReference type="InterPro" id="IPR036093">
    <property type="entry name" value="NAC_dom_sf"/>
</dbReference>
<reference evidence="8 9" key="1">
    <citation type="journal article" date="2019" name="Genome Biol. Evol.">
        <title>Insights into the evolution of the New World diploid cottons (Gossypium, subgenus Houzingenia) based on genome sequencing.</title>
        <authorList>
            <person name="Grover C.E."/>
            <person name="Arick M.A. 2nd"/>
            <person name="Thrash A."/>
            <person name="Conover J.L."/>
            <person name="Sanders W.S."/>
            <person name="Peterson D.G."/>
            <person name="Frelichowski J.E."/>
            <person name="Scheffler J.A."/>
            <person name="Scheffler B.E."/>
            <person name="Wendel J.F."/>
        </authorList>
    </citation>
    <scope>NUCLEOTIDE SEQUENCE [LARGE SCALE GENOMIC DNA]</scope>
    <source>
        <strain evidence="8">0</strain>
        <tissue evidence="8">Leaf</tissue>
    </source>
</reference>
<feature type="non-terminal residue" evidence="8">
    <location>
        <position position="1"/>
    </location>
</feature>
<dbReference type="AlphaFoldDB" id="A0A7J9I8D4"/>
<sequence>MESTDSSTGSQQPNLPPGFRFHPTDEELVVHYLKKKASSAPLPVAIIAEVDLYKFDPWELPAKATFGEQEWYFFSPRDRKYPNGARPNRAATSGYWKATGTDKPVLTSGGTQKVGVKKALVFYGGKPPKGIKTNWIMHEYRLADNKTNNKPPGCDLGNKKNSLR</sequence>
<evidence type="ECO:0000256" key="5">
    <source>
        <dbReference type="ARBA" id="ARBA00023242"/>
    </source>
</evidence>
<dbReference type="Proteomes" id="UP000593560">
    <property type="component" value="Unassembled WGS sequence"/>
</dbReference>